<organism evidence="1 2">
    <name type="scientific">Borrelia miyamotoi</name>
    <dbReference type="NCBI Taxonomy" id="47466"/>
    <lineage>
        <taxon>Bacteria</taxon>
        <taxon>Pseudomonadati</taxon>
        <taxon>Spirochaetota</taxon>
        <taxon>Spirochaetia</taxon>
        <taxon>Spirochaetales</taxon>
        <taxon>Borreliaceae</taxon>
        <taxon>Borrelia</taxon>
    </lineage>
</organism>
<accession>A0ABY7VQ98</accession>
<evidence type="ECO:0000313" key="1">
    <source>
        <dbReference type="EMBL" id="WDE71800.1"/>
    </source>
</evidence>
<proteinExistence type="predicted"/>
<keyword evidence="2" id="KW-1185">Reference proteome</keyword>
<name>A0ABY7VQ98_9SPIR</name>
<dbReference type="EMBL" id="CP024348">
    <property type="protein sequence ID" value="WDE71800.1"/>
    <property type="molecule type" value="Genomic_DNA"/>
</dbReference>
<dbReference type="RefSeq" id="WP_255315147.1">
    <property type="nucleotide sequence ID" value="NZ_CP024210.2"/>
</dbReference>
<sequence length="43" mass="4872">MLSLLSCVINVLNEMLIKAREKYVEESKKVEDLNFNDGNQEGG</sequence>
<protein>
    <submittedName>
        <fullName evidence="1">Uncharacterized protein</fullName>
    </submittedName>
</protein>
<evidence type="ECO:0000313" key="2">
    <source>
        <dbReference type="Proteomes" id="UP000230633"/>
    </source>
</evidence>
<keyword evidence="1" id="KW-0614">Plasmid</keyword>
<gene>
    <name evidence="1" type="ORF">CNO13_07370</name>
</gene>
<reference evidence="1" key="1">
    <citation type="submission" date="2022-12" db="EMBL/GenBank/DDBJ databases">
        <title>Whole genome sequencing of Borrelia miyamotoi strains isolated at the Russian territory.</title>
        <authorList>
            <person name="Kuleshov K.V."/>
            <person name="Platonov A.E."/>
            <person name="Goptar I.A."/>
            <person name="Shipulin G.A."/>
            <person name="Markelov M.L."/>
            <person name="Koetsveld J."/>
            <person name="Kolyasnikova N.M."/>
            <person name="Sarksyan D.S."/>
            <person name="Toporkova M.G."/>
            <person name="Hovius J.W."/>
        </authorList>
    </citation>
    <scope>NUCLEOTIDE SEQUENCE</scope>
    <source>
        <strain evidence="1">Yekat-1</strain>
    </source>
</reference>
<geneLocation type="plasmid" evidence="1 2">
    <name>pYekat-1-lp64</name>
</geneLocation>
<dbReference type="Proteomes" id="UP000230633">
    <property type="component" value="Plasmid pYekat-1-lp64"/>
</dbReference>